<evidence type="ECO:0000256" key="2">
    <source>
        <dbReference type="ARBA" id="ARBA00022679"/>
    </source>
</evidence>
<keyword evidence="2" id="KW-0808">Transferase</keyword>
<reference evidence="3 4" key="1">
    <citation type="journal article" date="2017" name="Nature">
        <title>Atmospheric trace gases support primary production in Antarctic desert surface soil.</title>
        <authorList>
            <person name="Ji M."/>
            <person name="Greening C."/>
            <person name="Vanwonterghem I."/>
            <person name="Carere C.R."/>
            <person name="Bay S.K."/>
            <person name="Steen J.A."/>
            <person name="Montgomery K."/>
            <person name="Lines T."/>
            <person name="Beardall J."/>
            <person name="van Dorst J."/>
            <person name="Snape I."/>
            <person name="Stott M.B."/>
            <person name="Hugenholtz P."/>
            <person name="Ferrari B.C."/>
        </authorList>
    </citation>
    <scope>NUCLEOTIDE SEQUENCE [LARGE SCALE GENOMIC DNA]</scope>
    <source>
        <strain evidence="3">RRmetagenome_bin12</strain>
    </source>
</reference>
<sequence length="328" mass="33497">MGGVNIVVVVAGGLTETLQAAPLIAAVSAGVDEPLLVAGPTSATDLAQGVSGADSYLPVRGLVTRPSAAGLARLWLELRGRRLDVALVCSERASVRAAVYLAGIPRRLGCAGGAGDRLLSDAVPCPSGGNRAQAWLGLAGRLGMPVGPTGMEYVPRREATSTAEQLLLSRGVGDGRLLVAIAPGQGFSEAAIAPWSAERFAHLANRLATRHGAGIVLVGDPRDRHTADAMRLDLAAETVDLCGEIDLATTAAVIARCDLLIATDTPLLHLAAAVGTASVGLFGDSSGQVRAPAGARHRVVQALPNGHVRASLDRIRVDDVLAGIENAL</sequence>
<organism evidence="3 4">
    <name type="scientific">Candidatus Aeolococcus gillhamiae</name>
    <dbReference type="NCBI Taxonomy" id="3127015"/>
    <lineage>
        <taxon>Bacteria</taxon>
        <taxon>Bacillati</taxon>
        <taxon>Candidatus Dormiibacterota</taxon>
        <taxon>Candidatus Dormibacteria</taxon>
        <taxon>Candidatus Aeolococcales</taxon>
        <taxon>Candidatus Aeolococcaceae</taxon>
        <taxon>Candidatus Aeolococcus</taxon>
    </lineage>
</organism>
<dbReference type="GO" id="GO:0008713">
    <property type="term" value="F:ADP-heptose-lipopolysaccharide heptosyltransferase activity"/>
    <property type="evidence" value="ECO:0007669"/>
    <property type="project" value="TreeGrafter"/>
</dbReference>
<dbReference type="InterPro" id="IPR002201">
    <property type="entry name" value="Glyco_trans_9"/>
</dbReference>
<dbReference type="Proteomes" id="UP000248724">
    <property type="component" value="Unassembled WGS sequence"/>
</dbReference>
<dbReference type="GO" id="GO:0009244">
    <property type="term" value="P:lipopolysaccharide core region biosynthetic process"/>
    <property type="evidence" value="ECO:0007669"/>
    <property type="project" value="TreeGrafter"/>
</dbReference>
<protein>
    <recommendedName>
        <fullName evidence="5">Glycosyl transferase</fullName>
    </recommendedName>
</protein>
<name>A0A2W5YZF3_9BACT</name>
<dbReference type="SUPFAM" id="SSF53756">
    <property type="entry name" value="UDP-Glycosyltransferase/glycogen phosphorylase"/>
    <property type="match status" value="1"/>
</dbReference>
<dbReference type="Gene3D" id="3.40.50.2000">
    <property type="entry name" value="Glycogen Phosphorylase B"/>
    <property type="match status" value="2"/>
</dbReference>
<dbReference type="AlphaFoldDB" id="A0A2W5YZF3"/>
<dbReference type="InterPro" id="IPR051199">
    <property type="entry name" value="LPS_LOS_Heptosyltrfase"/>
</dbReference>
<dbReference type="GO" id="GO:0005829">
    <property type="term" value="C:cytosol"/>
    <property type="evidence" value="ECO:0007669"/>
    <property type="project" value="TreeGrafter"/>
</dbReference>
<evidence type="ECO:0008006" key="5">
    <source>
        <dbReference type="Google" id="ProtNLM"/>
    </source>
</evidence>
<dbReference type="Pfam" id="PF01075">
    <property type="entry name" value="Glyco_transf_9"/>
    <property type="match status" value="1"/>
</dbReference>
<evidence type="ECO:0000313" key="3">
    <source>
        <dbReference type="EMBL" id="PZR78352.1"/>
    </source>
</evidence>
<dbReference type="CDD" id="cd03789">
    <property type="entry name" value="GT9_LPS_heptosyltransferase"/>
    <property type="match status" value="1"/>
</dbReference>
<gene>
    <name evidence="3" type="ORF">DLM65_13215</name>
</gene>
<evidence type="ECO:0000256" key="1">
    <source>
        <dbReference type="ARBA" id="ARBA00022676"/>
    </source>
</evidence>
<accession>A0A2W5YZF3</accession>
<proteinExistence type="predicted"/>
<comment type="caution">
    <text evidence="3">The sequence shown here is derived from an EMBL/GenBank/DDBJ whole genome shotgun (WGS) entry which is preliminary data.</text>
</comment>
<dbReference type="PANTHER" id="PTHR30160">
    <property type="entry name" value="TETRAACYLDISACCHARIDE 4'-KINASE-RELATED"/>
    <property type="match status" value="1"/>
</dbReference>
<keyword evidence="1" id="KW-0328">Glycosyltransferase</keyword>
<evidence type="ECO:0000313" key="4">
    <source>
        <dbReference type="Proteomes" id="UP000248724"/>
    </source>
</evidence>
<dbReference type="EMBL" id="QHBU01000261">
    <property type="protein sequence ID" value="PZR78352.1"/>
    <property type="molecule type" value="Genomic_DNA"/>
</dbReference>